<dbReference type="SUPFAM" id="SSF81321">
    <property type="entry name" value="Family A G protein-coupled receptor-like"/>
    <property type="match status" value="1"/>
</dbReference>
<dbReference type="Gene3D" id="1.20.1070.10">
    <property type="entry name" value="Rhodopsin 7-helix transmembrane proteins"/>
    <property type="match status" value="1"/>
</dbReference>
<evidence type="ECO:0000256" key="5">
    <source>
        <dbReference type="ARBA" id="ARBA00023040"/>
    </source>
</evidence>
<dbReference type="PANTHER" id="PTHR24234:SF10">
    <property type="entry name" value="G-PROTEIN COUPLED RECEPTOR 4"/>
    <property type="match status" value="1"/>
</dbReference>
<dbReference type="PROSITE" id="PS00237">
    <property type="entry name" value="G_PROTEIN_RECEP_F1_1"/>
    <property type="match status" value="1"/>
</dbReference>
<feature type="compositionally biased region" description="Pro residues" evidence="12">
    <location>
        <begin position="413"/>
        <end position="430"/>
    </location>
</feature>
<evidence type="ECO:0000256" key="8">
    <source>
        <dbReference type="ARBA" id="ARBA00023170"/>
    </source>
</evidence>
<evidence type="ECO:0000256" key="13">
    <source>
        <dbReference type="SAM" id="Phobius"/>
    </source>
</evidence>
<keyword evidence="10 11" id="KW-0807">Transducer</keyword>
<dbReference type="Pfam" id="PF00001">
    <property type="entry name" value="7tm_1"/>
    <property type="match status" value="1"/>
</dbReference>
<dbReference type="PRINTS" id="PR00237">
    <property type="entry name" value="GPCRRHODOPSN"/>
</dbReference>
<evidence type="ECO:0000256" key="11">
    <source>
        <dbReference type="RuleBase" id="RU000688"/>
    </source>
</evidence>
<accession>A0AAJ7U566</accession>
<keyword evidence="6 13" id="KW-0472">Membrane</keyword>
<dbReference type="PROSITE" id="PS50262">
    <property type="entry name" value="G_PROTEIN_RECEP_F1_2"/>
    <property type="match status" value="1"/>
</dbReference>
<comment type="subcellular location">
    <subcellularLocation>
        <location evidence="1">Cell membrane</location>
        <topology evidence="1">Multi-pass membrane protein</topology>
    </subcellularLocation>
</comment>
<evidence type="ECO:0000256" key="2">
    <source>
        <dbReference type="ARBA" id="ARBA00022475"/>
    </source>
</evidence>
<keyword evidence="9" id="KW-0325">Glycoprotein</keyword>
<keyword evidence="5 11" id="KW-0297">G-protein coupled receptor</keyword>
<dbReference type="PANTHER" id="PTHR24234">
    <property type="entry name" value="LYSOPHOSPHATIDIC ACID RECEPTOR 5/SPHINGOSYLPHOSPHORYLCHOLINE RECEPTOR"/>
    <property type="match status" value="1"/>
</dbReference>
<dbReference type="RefSeq" id="XP_032830053.1">
    <property type="nucleotide sequence ID" value="XM_032974162.1"/>
</dbReference>
<evidence type="ECO:0000256" key="10">
    <source>
        <dbReference type="ARBA" id="ARBA00023224"/>
    </source>
</evidence>
<dbReference type="InterPro" id="IPR017452">
    <property type="entry name" value="GPCR_Rhodpsn_7TM"/>
</dbReference>
<evidence type="ECO:0000256" key="6">
    <source>
        <dbReference type="ARBA" id="ARBA00023136"/>
    </source>
</evidence>
<keyword evidence="7" id="KW-1015">Disulfide bond</keyword>
<keyword evidence="4 13" id="KW-1133">Transmembrane helix</keyword>
<evidence type="ECO:0000256" key="4">
    <source>
        <dbReference type="ARBA" id="ARBA00022989"/>
    </source>
</evidence>
<dbReference type="AlphaFoldDB" id="A0AAJ7U566"/>
<evidence type="ECO:0000313" key="16">
    <source>
        <dbReference type="RefSeq" id="XP_032830053.1"/>
    </source>
</evidence>
<feature type="transmembrane region" description="Helical" evidence="13">
    <location>
        <begin position="225"/>
        <end position="252"/>
    </location>
</feature>
<feature type="transmembrane region" description="Helical" evidence="13">
    <location>
        <begin position="72"/>
        <end position="91"/>
    </location>
</feature>
<sequence length="468" mass="48104">MQVPATHGGHAATAAASTAATVAAVVATTLGVVANGTDASGCPEETFEAALENGTLPDCGADLSAAAVLLPVVHSLVFALGLPGNAAALWLSAWHARRGNVLAVYLLGLSASDLLYVAALPLWIEHAARRRLRWAWGDAACRAAAFLLDATNSAAALFLCCVAVDRYLAVAHPLRSRPLRRVRVARAVSAGAWAAAVAEHAPALAHPAVSRAHAACLDRFPLERWAAGAGLAVASVGFLLPLAGTAAAYAGAVRAVRRCPAVGRRRGRRVRRVAVAVVLISALSFGPFYAALLVRAAARLALGPCAACRLDARVAPAYEAAFALTAVNSALDPVLNALAVPSAREPLARALAPLAGWAREAAARWPWRRRSAVPDAVPPCPPQCPPPCSPQCPPPCPPQSTPPCPPTVPTPVPPTVPTPVPSTEHPPVPPTCVEEESAPAPLSSDTEMVAGIRLPGDGCSEDVLSMSE</sequence>
<comment type="similarity">
    <text evidence="11">Belongs to the G-protein coupled receptor 1 family.</text>
</comment>
<keyword evidence="8 11" id="KW-0675">Receptor</keyword>
<evidence type="ECO:0000256" key="1">
    <source>
        <dbReference type="ARBA" id="ARBA00004651"/>
    </source>
</evidence>
<dbReference type="KEGG" id="pmrn:116953874"/>
<feature type="transmembrane region" description="Helical" evidence="13">
    <location>
        <begin position="103"/>
        <end position="124"/>
    </location>
</feature>
<name>A0AAJ7U566_PETMA</name>
<keyword evidence="3 11" id="KW-0812">Transmembrane</keyword>
<feature type="region of interest" description="Disordered" evidence="12">
    <location>
        <begin position="413"/>
        <end position="444"/>
    </location>
</feature>
<proteinExistence type="inferred from homology"/>
<organism evidence="15 16">
    <name type="scientific">Petromyzon marinus</name>
    <name type="common">Sea lamprey</name>
    <dbReference type="NCBI Taxonomy" id="7757"/>
    <lineage>
        <taxon>Eukaryota</taxon>
        <taxon>Metazoa</taxon>
        <taxon>Chordata</taxon>
        <taxon>Craniata</taxon>
        <taxon>Vertebrata</taxon>
        <taxon>Cyclostomata</taxon>
        <taxon>Hyperoartia</taxon>
        <taxon>Petromyzontiformes</taxon>
        <taxon>Petromyzontidae</taxon>
        <taxon>Petromyzon</taxon>
    </lineage>
</organism>
<keyword evidence="2" id="KW-1003">Cell membrane</keyword>
<dbReference type="GO" id="GO:0004930">
    <property type="term" value="F:G protein-coupled receptor activity"/>
    <property type="evidence" value="ECO:0007669"/>
    <property type="project" value="UniProtKB-KW"/>
</dbReference>
<dbReference type="Proteomes" id="UP001318040">
    <property type="component" value="Chromosome 53"/>
</dbReference>
<protein>
    <submittedName>
        <fullName evidence="16">G-protein coupled receptor 4-like</fullName>
    </submittedName>
</protein>
<reference evidence="16" key="1">
    <citation type="submission" date="2025-08" db="UniProtKB">
        <authorList>
            <consortium name="RefSeq"/>
        </authorList>
    </citation>
    <scope>IDENTIFICATION</scope>
    <source>
        <tissue evidence="16">Sperm</tissue>
    </source>
</reference>
<dbReference type="GO" id="GO:0005886">
    <property type="term" value="C:plasma membrane"/>
    <property type="evidence" value="ECO:0007669"/>
    <property type="project" value="UniProtKB-SubCell"/>
</dbReference>
<gene>
    <name evidence="16" type="primary">LOC116953874</name>
</gene>
<evidence type="ECO:0000259" key="14">
    <source>
        <dbReference type="PROSITE" id="PS50262"/>
    </source>
</evidence>
<keyword evidence="15" id="KW-1185">Reference proteome</keyword>
<evidence type="ECO:0000256" key="7">
    <source>
        <dbReference type="ARBA" id="ARBA00023157"/>
    </source>
</evidence>
<feature type="domain" description="G-protein coupled receptors family 1 profile" evidence="14">
    <location>
        <begin position="84"/>
        <end position="336"/>
    </location>
</feature>
<dbReference type="InterPro" id="IPR000276">
    <property type="entry name" value="GPCR_Rhodpsn"/>
</dbReference>
<evidence type="ECO:0000313" key="15">
    <source>
        <dbReference type="Proteomes" id="UP001318040"/>
    </source>
</evidence>
<evidence type="ECO:0000256" key="9">
    <source>
        <dbReference type="ARBA" id="ARBA00023180"/>
    </source>
</evidence>
<feature type="transmembrane region" description="Helical" evidence="13">
    <location>
        <begin position="273"/>
        <end position="294"/>
    </location>
</feature>
<evidence type="ECO:0000256" key="12">
    <source>
        <dbReference type="SAM" id="MobiDB-lite"/>
    </source>
</evidence>
<evidence type="ECO:0000256" key="3">
    <source>
        <dbReference type="ARBA" id="ARBA00022692"/>
    </source>
</evidence>